<evidence type="ECO:0000313" key="1">
    <source>
        <dbReference type="EMBL" id="KIM86918.1"/>
    </source>
</evidence>
<organism evidence="1 2">
    <name type="scientific">Piloderma croceum (strain F 1598)</name>
    <dbReference type="NCBI Taxonomy" id="765440"/>
    <lineage>
        <taxon>Eukaryota</taxon>
        <taxon>Fungi</taxon>
        <taxon>Dikarya</taxon>
        <taxon>Basidiomycota</taxon>
        <taxon>Agaricomycotina</taxon>
        <taxon>Agaricomycetes</taxon>
        <taxon>Agaricomycetidae</taxon>
        <taxon>Atheliales</taxon>
        <taxon>Atheliaceae</taxon>
        <taxon>Piloderma</taxon>
    </lineage>
</organism>
<keyword evidence="2" id="KW-1185">Reference proteome</keyword>
<protein>
    <submittedName>
        <fullName evidence="1">Uncharacterized protein</fullName>
    </submittedName>
</protein>
<sequence>MSSSADSTVSVENTSICRLFPYSYLRKIGLLNTCTRHDDNLPGTNEFVLKGSGH</sequence>
<proteinExistence type="predicted"/>
<gene>
    <name evidence="1" type="ORF">PILCRDRAFT_815371</name>
</gene>
<dbReference type="AlphaFoldDB" id="A0A0C3BKI4"/>
<accession>A0A0C3BKI4</accession>
<reference evidence="1 2" key="1">
    <citation type="submission" date="2014-04" db="EMBL/GenBank/DDBJ databases">
        <authorList>
            <consortium name="DOE Joint Genome Institute"/>
            <person name="Kuo A."/>
            <person name="Tarkka M."/>
            <person name="Buscot F."/>
            <person name="Kohler A."/>
            <person name="Nagy L.G."/>
            <person name="Floudas D."/>
            <person name="Copeland A."/>
            <person name="Barry K.W."/>
            <person name="Cichocki N."/>
            <person name="Veneault-Fourrey C."/>
            <person name="LaButti K."/>
            <person name="Lindquist E.A."/>
            <person name="Lipzen A."/>
            <person name="Lundell T."/>
            <person name="Morin E."/>
            <person name="Murat C."/>
            <person name="Sun H."/>
            <person name="Tunlid A."/>
            <person name="Henrissat B."/>
            <person name="Grigoriev I.V."/>
            <person name="Hibbett D.S."/>
            <person name="Martin F."/>
            <person name="Nordberg H.P."/>
            <person name="Cantor M.N."/>
            <person name="Hua S.X."/>
        </authorList>
    </citation>
    <scope>NUCLEOTIDE SEQUENCE [LARGE SCALE GENOMIC DNA]</scope>
    <source>
        <strain evidence="1 2">F 1598</strain>
    </source>
</reference>
<name>A0A0C3BKI4_PILCF</name>
<reference evidence="2" key="2">
    <citation type="submission" date="2015-01" db="EMBL/GenBank/DDBJ databases">
        <title>Evolutionary Origins and Diversification of the Mycorrhizal Mutualists.</title>
        <authorList>
            <consortium name="DOE Joint Genome Institute"/>
            <consortium name="Mycorrhizal Genomics Consortium"/>
            <person name="Kohler A."/>
            <person name="Kuo A."/>
            <person name="Nagy L.G."/>
            <person name="Floudas D."/>
            <person name="Copeland A."/>
            <person name="Barry K.W."/>
            <person name="Cichocki N."/>
            <person name="Veneault-Fourrey C."/>
            <person name="LaButti K."/>
            <person name="Lindquist E.A."/>
            <person name="Lipzen A."/>
            <person name="Lundell T."/>
            <person name="Morin E."/>
            <person name="Murat C."/>
            <person name="Riley R."/>
            <person name="Ohm R."/>
            <person name="Sun H."/>
            <person name="Tunlid A."/>
            <person name="Henrissat B."/>
            <person name="Grigoriev I.V."/>
            <person name="Hibbett D.S."/>
            <person name="Martin F."/>
        </authorList>
    </citation>
    <scope>NUCLEOTIDE SEQUENCE [LARGE SCALE GENOMIC DNA]</scope>
    <source>
        <strain evidence="2">F 1598</strain>
    </source>
</reference>
<dbReference type="Proteomes" id="UP000054166">
    <property type="component" value="Unassembled WGS sequence"/>
</dbReference>
<dbReference type="EMBL" id="KN832980">
    <property type="protein sequence ID" value="KIM86918.1"/>
    <property type="molecule type" value="Genomic_DNA"/>
</dbReference>
<evidence type="ECO:0000313" key="2">
    <source>
        <dbReference type="Proteomes" id="UP000054166"/>
    </source>
</evidence>
<dbReference type="HOGENOM" id="CLU_3051147_0_0_1"/>
<dbReference type="InParanoid" id="A0A0C3BKI4"/>